<protein>
    <submittedName>
        <fullName evidence="2">Helix-turn-helix domain protein</fullName>
    </submittedName>
</protein>
<dbReference type="GO" id="GO:0003677">
    <property type="term" value="F:DNA binding"/>
    <property type="evidence" value="ECO:0007669"/>
    <property type="project" value="InterPro"/>
</dbReference>
<proteinExistence type="predicted"/>
<dbReference type="InterPro" id="IPR009061">
    <property type="entry name" value="DNA-bd_dom_put_sf"/>
</dbReference>
<dbReference type="Pfam" id="PF12728">
    <property type="entry name" value="HTH_17"/>
    <property type="match status" value="1"/>
</dbReference>
<gene>
    <name evidence="2" type="ORF">DAVIS_02620</name>
</gene>
<dbReference type="EMBL" id="PEDF01000080">
    <property type="protein sequence ID" value="RFZ41351.1"/>
    <property type="molecule type" value="Genomic_DNA"/>
</dbReference>
<dbReference type="InterPro" id="IPR041657">
    <property type="entry name" value="HTH_17"/>
</dbReference>
<dbReference type="Proteomes" id="UP000257451">
    <property type="component" value="Unassembled WGS sequence"/>
</dbReference>
<name>A0A3E2MW29_MYCMR</name>
<reference evidence="2 3" key="1">
    <citation type="journal article" date="2018" name="Sci. Rep.">
        <title>Extensive genomic diversity among Mycobacterium marinum strains revealed by whole genome sequencing.</title>
        <authorList>
            <person name="Das S."/>
            <person name="Pettersson B.M."/>
            <person name="Behra P.R."/>
            <person name="Mallick A."/>
            <person name="Cheramie M."/>
            <person name="Ramesh M."/>
            <person name="Shirreff L."/>
            <person name="DuCote T."/>
            <person name="Dasgupta S."/>
            <person name="Ennis D.G."/>
            <person name="Kirsebom L.A."/>
        </authorList>
    </citation>
    <scope>NUCLEOTIDE SEQUENCE [LARGE SCALE GENOMIC DNA]</scope>
    <source>
        <strain evidence="2 3">Davis1</strain>
    </source>
</reference>
<evidence type="ECO:0000313" key="2">
    <source>
        <dbReference type="EMBL" id="RFZ41351.1"/>
    </source>
</evidence>
<dbReference type="RefSeq" id="WP_117432300.1">
    <property type="nucleotide sequence ID" value="NZ_BQLC01000255.1"/>
</dbReference>
<comment type="caution">
    <text evidence="2">The sequence shown here is derived from an EMBL/GenBank/DDBJ whole genome shotgun (WGS) entry which is preliminary data.</text>
</comment>
<feature type="domain" description="Helix-turn-helix" evidence="1">
    <location>
        <begin position="5"/>
        <end position="53"/>
    </location>
</feature>
<sequence>MTKLLYTRKEAAAALAMSERRLDLLVASGEIAAVRDRRRVKFTDDELQRWIKQLPAHEPGAGI</sequence>
<evidence type="ECO:0000313" key="3">
    <source>
        <dbReference type="Proteomes" id="UP000257451"/>
    </source>
</evidence>
<evidence type="ECO:0000259" key="1">
    <source>
        <dbReference type="Pfam" id="PF12728"/>
    </source>
</evidence>
<dbReference type="AlphaFoldDB" id="A0A3E2MW29"/>
<dbReference type="NCBIfam" id="TIGR01764">
    <property type="entry name" value="excise"/>
    <property type="match status" value="1"/>
</dbReference>
<organism evidence="2 3">
    <name type="scientific">Mycobacterium marinum</name>
    <dbReference type="NCBI Taxonomy" id="1781"/>
    <lineage>
        <taxon>Bacteria</taxon>
        <taxon>Bacillati</taxon>
        <taxon>Actinomycetota</taxon>
        <taxon>Actinomycetes</taxon>
        <taxon>Mycobacteriales</taxon>
        <taxon>Mycobacteriaceae</taxon>
        <taxon>Mycobacterium</taxon>
        <taxon>Mycobacterium ulcerans group</taxon>
    </lineage>
</organism>
<accession>A0A3E2MW29</accession>
<dbReference type="SUPFAM" id="SSF46955">
    <property type="entry name" value="Putative DNA-binding domain"/>
    <property type="match status" value="1"/>
</dbReference>
<dbReference type="InterPro" id="IPR010093">
    <property type="entry name" value="SinI_DNA-bd"/>
</dbReference>